<gene>
    <name evidence="1" type="ORF">UFOVP633_19</name>
</gene>
<name>A0A6J5N9P4_9CAUD</name>
<organism evidence="1">
    <name type="scientific">uncultured Caudovirales phage</name>
    <dbReference type="NCBI Taxonomy" id="2100421"/>
    <lineage>
        <taxon>Viruses</taxon>
        <taxon>Duplodnaviria</taxon>
        <taxon>Heunggongvirae</taxon>
        <taxon>Uroviricota</taxon>
        <taxon>Caudoviricetes</taxon>
        <taxon>Peduoviridae</taxon>
        <taxon>Maltschvirus</taxon>
        <taxon>Maltschvirus maltsch</taxon>
    </lineage>
</organism>
<dbReference type="EMBL" id="LR796610">
    <property type="protein sequence ID" value="CAB4154160.1"/>
    <property type="molecule type" value="Genomic_DNA"/>
</dbReference>
<sequence length="289" mass="29679">MGKKISQLTAISGGVFADADIFEISVSSGGAFVSRKITGAEMKATIPSGITINTTTVTSGTSGRVLFENTGVVKESANFFWDNTNSRLSIGQGASPGAVVDIRAAGALFTDLALRVRNSLDNANLFSVQGDGVANVLSRINLGFSGMTTTGGALHVYAGNSADFISRWYNTAGAGIVSIRTVSNGGQLTISSSSGVAGLTLDGQNSNSLTFGAGRDIWFDSTTGTKIGAATTQKFAFWNKTPIVQPTTAIASATVLSPGGGINIKTDDTFDGYTIAQVVKALRNIGILA</sequence>
<accession>A0A6J5N9P4</accession>
<proteinExistence type="predicted"/>
<evidence type="ECO:0000313" key="1">
    <source>
        <dbReference type="EMBL" id="CAB4154160.1"/>
    </source>
</evidence>
<reference evidence="1" key="1">
    <citation type="submission" date="2020-04" db="EMBL/GenBank/DDBJ databases">
        <authorList>
            <person name="Chiriac C."/>
            <person name="Salcher M."/>
            <person name="Ghai R."/>
            <person name="Kavagutti S V."/>
        </authorList>
    </citation>
    <scope>NUCLEOTIDE SEQUENCE</scope>
</reference>
<protein>
    <submittedName>
        <fullName evidence="1">Uncharacterized protein</fullName>
    </submittedName>
</protein>